<dbReference type="VEuPathDB" id="VectorBase:AARA014780"/>
<dbReference type="EnsemblMetazoa" id="AARA014780-RA">
    <property type="protein sequence ID" value="AARA014780-PA"/>
    <property type="gene ID" value="AARA014780"/>
</dbReference>
<dbReference type="Gene3D" id="2.10.25.10">
    <property type="entry name" value="Laminin"/>
    <property type="match status" value="1"/>
</dbReference>
<dbReference type="CDD" id="cd19941">
    <property type="entry name" value="TIL"/>
    <property type="match status" value="1"/>
</dbReference>
<dbReference type="SUPFAM" id="SSF57567">
    <property type="entry name" value="Serine protease inhibitors"/>
    <property type="match status" value="1"/>
</dbReference>
<dbReference type="Proteomes" id="UP000075840">
    <property type="component" value="Unassembled WGS sequence"/>
</dbReference>
<dbReference type="InterPro" id="IPR002919">
    <property type="entry name" value="TIL_dom"/>
</dbReference>
<evidence type="ECO:0000313" key="2">
    <source>
        <dbReference type="Proteomes" id="UP000075840"/>
    </source>
</evidence>
<dbReference type="InterPro" id="IPR036084">
    <property type="entry name" value="Ser_inhib-like_sf"/>
</dbReference>
<dbReference type="Pfam" id="PF01826">
    <property type="entry name" value="TIL"/>
    <property type="match status" value="1"/>
</dbReference>
<evidence type="ECO:0000313" key="1">
    <source>
        <dbReference type="EnsemblMetazoa" id="AARA014780-PA"/>
    </source>
</evidence>
<accession>A0A182IH45</accession>
<dbReference type="VEuPathDB" id="VectorBase:AARA21_006591"/>
<proteinExistence type="predicted"/>
<keyword evidence="2" id="KW-1185">Reference proteome</keyword>
<organism evidence="1 2">
    <name type="scientific">Anopheles arabiensis</name>
    <name type="common">Mosquito</name>
    <dbReference type="NCBI Taxonomy" id="7173"/>
    <lineage>
        <taxon>Eukaryota</taxon>
        <taxon>Metazoa</taxon>
        <taxon>Ecdysozoa</taxon>
        <taxon>Arthropoda</taxon>
        <taxon>Hexapoda</taxon>
        <taxon>Insecta</taxon>
        <taxon>Pterygota</taxon>
        <taxon>Neoptera</taxon>
        <taxon>Endopterygota</taxon>
        <taxon>Diptera</taxon>
        <taxon>Nematocera</taxon>
        <taxon>Culicoidea</taxon>
        <taxon>Culicidae</taxon>
        <taxon>Anophelinae</taxon>
        <taxon>Anopheles</taxon>
    </lineage>
</organism>
<name>A0A182IH45_ANOAR</name>
<sequence length="135" mass="15101">MQRALIILVIVSCIQIQFLDAHKNCGRNEVYSECHSQCQPKCGDRLDGIFCTKVCVRGCGCKSGYAKKGNACVRYTKENRCAKVVARHGRSHCAETGSYRKCGKPRHESQHVHEMKCILVAALDAESVNAMMYYP</sequence>
<reference evidence="1" key="1">
    <citation type="submission" date="2022-08" db="UniProtKB">
        <authorList>
            <consortium name="EnsemblMetazoa"/>
        </authorList>
    </citation>
    <scope>IDENTIFICATION</scope>
    <source>
        <strain evidence="1">Dongola</strain>
    </source>
</reference>
<protein>
    <submittedName>
        <fullName evidence="1">Uncharacterized protein</fullName>
    </submittedName>
</protein>
<dbReference type="AlphaFoldDB" id="A0A182IH45"/>
<dbReference type="EMBL" id="APCN01003652">
    <property type="status" value="NOT_ANNOTATED_CDS"/>
    <property type="molecule type" value="Genomic_DNA"/>
</dbReference>